<comment type="caution">
    <text evidence="2">The sequence shown here is derived from an EMBL/GenBank/DDBJ whole genome shotgun (WGS) entry which is preliminary data.</text>
</comment>
<dbReference type="AlphaFoldDB" id="A0AAV9QPG1"/>
<dbReference type="EMBL" id="JAHHUM010003002">
    <property type="protein sequence ID" value="KAK5598818.1"/>
    <property type="molecule type" value="Genomic_DNA"/>
</dbReference>
<reference evidence="2 3" key="1">
    <citation type="submission" date="2021-06" db="EMBL/GenBank/DDBJ databases">
        <authorList>
            <person name="Palmer J.M."/>
        </authorList>
    </citation>
    <scope>NUCLEOTIDE SEQUENCE [LARGE SCALE GENOMIC DNA]</scope>
    <source>
        <strain evidence="2 3">MEX-2019</strain>
        <tissue evidence="2">Muscle</tissue>
    </source>
</reference>
<proteinExistence type="predicted"/>
<gene>
    <name evidence="2" type="ORF">CRENBAI_003922</name>
</gene>
<name>A0AAV9QPG1_9TELE</name>
<protein>
    <submittedName>
        <fullName evidence="2">Uncharacterized protein</fullName>
    </submittedName>
</protein>
<sequence>MGTAASLGNFAVADLSAGKTFLQGAWGQCCGNERGLRAALTGREPPSSHPPLLNPPTSGDSRSRRKMRLSAGRKQEGKVGEGRDKQPPNSLGGALLLCSSTWRGEHPGRREIPHRLLLLCSPQRSKAETFCFGLANKRAPEFDTGSIQ</sequence>
<evidence type="ECO:0000313" key="2">
    <source>
        <dbReference type="EMBL" id="KAK5598818.1"/>
    </source>
</evidence>
<dbReference type="Proteomes" id="UP001311232">
    <property type="component" value="Unassembled WGS sequence"/>
</dbReference>
<evidence type="ECO:0000256" key="1">
    <source>
        <dbReference type="SAM" id="MobiDB-lite"/>
    </source>
</evidence>
<keyword evidence="3" id="KW-1185">Reference proteome</keyword>
<evidence type="ECO:0000313" key="3">
    <source>
        <dbReference type="Proteomes" id="UP001311232"/>
    </source>
</evidence>
<feature type="compositionally biased region" description="Basic and acidic residues" evidence="1">
    <location>
        <begin position="73"/>
        <end position="86"/>
    </location>
</feature>
<organism evidence="2 3">
    <name type="scientific">Crenichthys baileyi</name>
    <name type="common">White River springfish</name>
    <dbReference type="NCBI Taxonomy" id="28760"/>
    <lineage>
        <taxon>Eukaryota</taxon>
        <taxon>Metazoa</taxon>
        <taxon>Chordata</taxon>
        <taxon>Craniata</taxon>
        <taxon>Vertebrata</taxon>
        <taxon>Euteleostomi</taxon>
        <taxon>Actinopterygii</taxon>
        <taxon>Neopterygii</taxon>
        <taxon>Teleostei</taxon>
        <taxon>Neoteleostei</taxon>
        <taxon>Acanthomorphata</taxon>
        <taxon>Ovalentaria</taxon>
        <taxon>Atherinomorphae</taxon>
        <taxon>Cyprinodontiformes</taxon>
        <taxon>Goodeidae</taxon>
        <taxon>Crenichthys</taxon>
    </lineage>
</organism>
<accession>A0AAV9QPG1</accession>
<feature type="region of interest" description="Disordered" evidence="1">
    <location>
        <begin position="39"/>
        <end position="92"/>
    </location>
</feature>